<dbReference type="Pfam" id="PF00271">
    <property type="entry name" value="Helicase_C"/>
    <property type="match status" value="1"/>
</dbReference>
<keyword evidence="3" id="KW-0067">ATP-binding</keyword>
<reference evidence="5" key="1">
    <citation type="submission" date="2021-10" db="EMBL/GenBank/DDBJ databases">
        <authorList>
            <person name="Piombo E."/>
        </authorList>
    </citation>
    <scope>NUCLEOTIDE SEQUENCE</scope>
</reference>
<dbReference type="CDD" id="cd18793">
    <property type="entry name" value="SF2_C_SNF"/>
    <property type="match status" value="1"/>
</dbReference>
<dbReference type="InterPro" id="IPR050628">
    <property type="entry name" value="SNF2_RAD54_helicase_TF"/>
</dbReference>
<dbReference type="GO" id="GO:0008094">
    <property type="term" value="F:ATP-dependent activity, acting on DNA"/>
    <property type="evidence" value="ECO:0007669"/>
    <property type="project" value="TreeGrafter"/>
</dbReference>
<dbReference type="SUPFAM" id="SSF52540">
    <property type="entry name" value="P-loop containing nucleoside triphosphate hydrolases"/>
    <property type="match status" value="1"/>
</dbReference>
<dbReference type="GO" id="GO:0006281">
    <property type="term" value="P:DNA repair"/>
    <property type="evidence" value="ECO:0007669"/>
    <property type="project" value="TreeGrafter"/>
</dbReference>
<dbReference type="InterPro" id="IPR001650">
    <property type="entry name" value="Helicase_C-like"/>
</dbReference>
<accession>A0A9N9YJN1</accession>
<dbReference type="Proteomes" id="UP000696573">
    <property type="component" value="Unassembled WGS sequence"/>
</dbReference>
<dbReference type="GO" id="GO:0016787">
    <property type="term" value="F:hydrolase activity"/>
    <property type="evidence" value="ECO:0007669"/>
    <property type="project" value="UniProtKB-KW"/>
</dbReference>
<feature type="domain" description="Helicase C-terminal" evidence="4">
    <location>
        <begin position="9"/>
        <end position="75"/>
    </location>
</feature>
<dbReference type="Gene3D" id="3.40.50.300">
    <property type="entry name" value="P-loop containing nucleotide triphosphate hydrolases"/>
    <property type="match status" value="1"/>
</dbReference>
<proteinExistence type="predicted"/>
<evidence type="ECO:0000256" key="3">
    <source>
        <dbReference type="ARBA" id="ARBA00022840"/>
    </source>
</evidence>
<evidence type="ECO:0000256" key="2">
    <source>
        <dbReference type="ARBA" id="ARBA00022801"/>
    </source>
</evidence>
<keyword evidence="2" id="KW-0378">Hydrolase</keyword>
<keyword evidence="6" id="KW-1185">Reference proteome</keyword>
<name>A0A9N9YJN1_9HYPO</name>
<dbReference type="InterPro" id="IPR027417">
    <property type="entry name" value="P-loop_NTPase"/>
</dbReference>
<evidence type="ECO:0000313" key="5">
    <source>
        <dbReference type="EMBL" id="CAH0026318.1"/>
    </source>
</evidence>
<dbReference type="PANTHER" id="PTHR45626">
    <property type="entry name" value="TRANSCRIPTION TERMINATION FACTOR 2-RELATED"/>
    <property type="match status" value="1"/>
</dbReference>
<organism evidence="5 6">
    <name type="scientific">Clonostachys rhizophaga</name>
    <dbReference type="NCBI Taxonomy" id="160324"/>
    <lineage>
        <taxon>Eukaryota</taxon>
        <taxon>Fungi</taxon>
        <taxon>Dikarya</taxon>
        <taxon>Ascomycota</taxon>
        <taxon>Pezizomycotina</taxon>
        <taxon>Sordariomycetes</taxon>
        <taxon>Hypocreomycetidae</taxon>
        <taxon>Hypocreales</taxon>
        <taxon>Bionectriaceae</taxon>
        <taxon>Clonostachys</taxon>
    </lineage>
</organism>
<comment type="caution">
    <text evidence="5">The sequence shown here is derived from an EMBL/GenBank/DDBJ whole genome shotgun (WGS) entry which is preliminary data.</text>
</comment>
<gene>
    <name evidence="5" type="ORF">CRHIZ90672A_00015087</name>
</gene>
<protein>
    <recommendedName>
        <fullName evidence="4">Helicase C-terminal domain-containing protein</fullName>
    </recommendedName>
</protein>
<dbReference type="EMBL" id="CABFNQ020000719">
    <property type="protein sequence ID" value="CAH0026318.1"/>
    <property type="molecule type" value="Genomic_DNA"/>
</dbReference>
<dbReference type="GO" id="GO:0005634">
    <property type="term" value="C:nucleus"/>
    <property type="evidence" value="ECO:0007669"/>
    <property type="project" value="TreeGrafter"/>
</dbReference>
<evidence type="ECO:0000259" key="4">
    <source>
        <dbReference type="Pfam" id="PF00271"/>
    </source>
</evidence>
<dbReference type="GO" id="GO:0005524">
    <property type="term" value="F:ATP binding"/>
    <property type="evidence" value="ECO:0007669"/>
    <property type="project" value="UniProtKB-KW"/>
</dbReference>
<keyword evidence="1" id="KW-0547">Nucleotide-binding</keyword>
<evidence type="ECO:0000313" key="6">
    <source>
        <dbReference type="Proteomes" id="UP000696573"/>
    </source>
</evidence>
<evidence type="ECO:0000256" key="1">
    <source>
        <dbReference type="ARBA" id="ARBA00022741"/>
    </source>
</evidence>
<dbReference type="AlphaFoldDB" id="A0A9N9YJN1"/>
<dbReference type="InterPro" id="IPR049730">
    <property type="entry name" value="SNF2/RAD54-like_C"/>
</dbReference>
<sequence length="173" mass="18860">MNSIQRTQANAAAGEVPPNERARRLEKINTQGVTSILLLTSGTGGTGLNVTGVSHVLLTEPQWNLGLEVQIIGRSYGLGQKHQVRVSKLFCEKSSIDNLVEQIKQYKTSTARTIIITSPGTFYGCLFTKKYHPIVFTDTDGDIDIGDDHDDPADEDMLIVENGITVKLSDASE</sequence>